<dbReference type="Proteomes" id="UP001303115">
    <property type="component" value="Unassembled WGS sequence"/>
</dbReference>
<evidence type="ECO:0000313" key="1">
    <source>
        <dbReference type="EMBL" id="KAK4031498.1"/>
    </source>
</evidence>
<accession>A0AAN6SL96</accession>
<reference evidence="2" key="1">
    <citation type="journal article" date="2023" name="Mol. Phylogenet. Evol.">
        <title>Genome-scale phylogeny and comparative genomics of the fungal order Sordariales.</title>
        <authorList>
            <person name="Hensen N."/>
            <person name="Bonometti L."/>
            <person name="Westerberg I."/>
            <person name="Brannstrom I.O."/>
            <person name="Guillou S."/>
            <person name="Cros-Aarteil S."/>
            <person name="Calhoun S."/>
            <person name="Haridas S."/>
            <person name="Kuo A."/>
            <person name="Mondo S."/>
            <person name="Pangilinan J."/>
            <person name="Riley R."/>
            <person name="LaButti K."/>
            <person name="Andreopoulos B."/>
            <person name="Lipzen A."/>
            <person name="Chen C."/>
            <person name="Yan M."/>
            <person name="Daum C."/>
            <person name="Ng V."/>
            <person name="Clum A."/>
            <person name="Steindorff A."/>
            <person name="Ohm R.A."/>
            <person name="Martin F."/>
            <person name="Silar P."/>
            <person name="Natvig D.O."/>
            <person name="Lalanne C."/>
            <person name="Gautier V."/>
            <person name="Ament-Velasquez S.L."/>
            <person name="Kruys A."/>
            <person name="Hutchinson M.I."/>
            <person name="Powell A.J."/>
            <person name="Barry K."/>
            <person name="Miller A.N."/>
            <person name="Grigoriev I.V."/>
            <person name="Debuchy R."/>
            <person name="Gladieux P."/>
            <person name="Hiltunen Thoren M."/>
            <person name="Johannesson H."/>
        </authorList>
    </citation>
    <scope>NUCLEOTIDE SEQUENCE [LARGE SCALE GENOMIC DNA]</scope>
    <source>
        <strain evidence="2">CBS 284.82</strain>
    </source>
</reference>
<dbReference type="EMBL" id="MU854785">
    <property type="protein sequence ID" value="KAK4031498.1"/>
    <property type="molecule type" value="Genomic_DNA"/>
</dbReference>
<gene>
    <name evidence="1" type="ORF">C8A01DRAFT_42056</name>
</gene>
<sequence>MQPQLSCRIGGKRLVSLMPTLLQQIWRSPGGSRAWTLQEALLSPRTAIGQRPPAQHRRPEKGAWLASRVGDGCLRTPIDITSQRLERYGSKLTLYSYRRMTDQADGLNAFSGILSFLRRMYTGGFHNGLPLEDFQWGFVYHHLLQLASGQDGLATRRTVVSLIVPEQRLAVLQE</sequence>
<keyword evidence="2" id="KW-1185">Reference proteome</keyword>
<comment type="caution">
    <text evidence="1">The sequence shown here is derived from an EMBL/GenBank/DDBJ whole genome shotgun (WGS) entry which is preliminary data.</text>
</comment>
<organism evidence="1 2">
    <name type="scientific">Parachaetomium inaequale</name>
    <dbReference type="NCBI Taxonomy" id="2588326"/>
    <lineage>
        <taxon>Eukaryota</taxon>
        <taxon>Fungi</taxon>
        <taxon>Dikarya</taxon>
        <taxon>Ascomycota</taxon>
        <taxon>Pezizomycotina</taxon>
        <taxon>Sordariomycetes</taxon>
        <taxon>Sordariomycetidae</taxon>
        <taxon>Sordariales</taxon>
        <taxon>Chaetomiaceae</taxon>
        <taxon>Parachaetomium</taxon>
    </lineage>
</organism>
<protein>
    <submittedName>
        <fullName evidence="1">Uncharacterized protein</fullName>
    </submittedName>
</protein>
<evidence type="ECO:0000313" key="2">
    <source>
        <dbReference type="Proteomes" id="UP001303115"/>
    </source>
</evidence>
<name>A0AAN6SL96_9PEZI</name>
<proteinExistence type="predicted"/>
<dbReference type="AlphaFoldDB" id="A0AAN6SL96"/>